<comment type="catalytic activity">
    <reaction evidence="5">
        <text>3',5'-cyclic AMP + H2O = AMP + H(+)</text>
        <dbReference type="Rhea" id="RHEA:25277"/>
        <dbReference type="ChEBI" id="CHEBI:15377"/>
        <dbReference type="ChEBI" id="CHEBI:15378"/>
        <dbReference type="ChEBI" id="CHEBI:58165"/>
        <dbReference type="ChEBI" id="CHEBI:456215"/>
        <dbReference type="EC" id="3.1.4.53"/>
    </reaction>
</comment>
<feature type="binding site" evidence="5">
    <location>
        <position position="207"/>
    </location>
    <ligand>
        <name>Fe cation</name>
        <dbReference type="ChEBI" id="CHEBI:24875"/>
        <label>2</label>
    </ligand>
</feature>
<keyword evidence="5" id="KW-0114">cAMP</keyword>
<organism evidence="7 8">
    <name type="scientific">Haemophilus parahaemolyticus</name>
    <dbReference type="NCBI Taxonomy" id="735"/>
    <lineage>
        <taxon>Bacteria</taxon>
        <taxon>Pseudomonadati</taxon>
        <taxon>Pseudomonadota</taxon>
        <taxon>Gammaproteobacteria</taxon>
        <taxon>Pasteurellales</taxon>
        <taxon>Pasteurellaceae</taxon>
        <taxon>Haemophilus</taxon>
    </lineage>
</organism>
<keyword evidence="3 5" id="KW-0408">Iron</keyword>
<feature type="binding site" evidence="5">
    <location>
        <position position="209"/>
    </location>
    <ligand>
        <name>AMP</name>
        <dbReference type="ChEBI" id="CHEBI:456215"/>
    </ligand>
</feature>
<feature type="binding site" evidence="5">
    <location>
        <position position="67"/>
    </location>
    <ligand>
        <name>Fe cation</name>
        <dbReference type="ChEBI" id="CHEBI:24875"/>
        <label>1</label>
    </ligand>
</feature>
<dbReference type="PANTHER" id="PTHR42988">
    <property type="entry name" value="PHOSPHOHYDROLASE"/>
    <property type="match status" value="1"/>
</dbReference>
<dbReference type="InterPro" id="IPR029052">
    <property type="entry name" value="Metallo-depent_PP-like"/>
</dbReference>
<reference evidence="7 8" key="1">
    <citation type="submission" date="2018-05" db="EMBL/GenBank/DDBJ databases">
        <title>Draft Genome Sequences for a Diverse set of 7 Haemophilus Species.</title>
        <authorList>
            <person name="Nichols M."/>
            <person name="Topaz N."/>
            <person name="Wang X."/>
            <person name="Wang X."/>
            <person name="Boxrud D."/>
        </authorList>
    </citation>
    <scope>NUCLEOTIDE SEQUENCE [LARGE SCALE GENOMIC DNA]</scope>
    <source>
        <strain evidence="7 8">C2010039593</strain>
    </source>
</reference>
<dbReference type="AlphaFoldDB" id="A0A369Z9K4"/>
<dbReference type="Gene3D" id="3.60.21.10">
    <property type="match status" value="1"/>
</dbReference>
<dbReference type="EC" id="3.1.4.53" evidence="5"/>
<dbReference type="Proteomes" id="UP000253999">
    <property type="component" value="Unassembled WGS sequence"/>
</dbReference>
<dbReference type="InterPro" id="IPR046379">
    <property type="entry name" value="cAMP_phosphodiest_CpdA"/>
</dbReference>
<comment type="similarity">
    <text evidence="4 5">Belongs to the cyclic nucleotide phosphodiesterase class-III family.</text>
</comment>
<dbReference type="CDD" id="cd07402">
    <property type="entry name" value="MPP_GpdQ"/>
    <property type="match status" value="1"/>
</dbReference>
<dbReference type="NCBIfam" id="NF008359">
    <property type="entry name" value="PRK11148.1"/>
    <property type="match status" value="1"/>
</dbReference>
<evidence type="ECO:0000313" key="7">
    <source>
        <dbReference type="EMBL" id="RDF02614.1"/>
    </source>
</evidence>
<dbReference type="GO" id="GO:0046872">
    <property type="term" value="F:metal ion binding"/>
    <property type="evidence" value="ECO:0007669"/>
    <property type="project" value="UniProtKB-UniRule"/>
</dbReference>
<protein>
    <recommendedName>
        <fullName evidence="5">3',5'-cyclic adenosine monophosphate phosphodiesterase CpdA</fullName>
        <shortName evidence="5">3',5'-cyclic AMP phosphodiesterase</shortName>
        <shortName evidence="5">cAMP phosphodiesterase</shortName>
        <ecNumber evidence="5">3.1.4.53</ecNumber>
    </recommendedName>
</protein>
<evidence type="ECO:0000256" key="1">
    <source>
        <dbReference type="ARBA" id="ARBA00022723"/>
    </source>
</evidence>
<dbReference type="InterPro" id="IPR026575">
    <property type="entry name" value="GpdQ/CpdA-like"/>
</dbReference>
<sequence length="279" mass="31856">MNTFYPLEPKTSVIKLLQITDPHLFSDTTKDLLGVNTHASFQAVLDEIQAEIQTQAVDFDAILATGDLIQDHQSEGYLHFAEMIRPLAKPVFWLEGNHDQQPQMSLQLGKFDYIRPEKQIFAGDHWQILMLNSQVATAPSGYLSKGQLAWLNQKLSENPERFTLVVLHHNILFTHSAWLDQHSLKNSDTLAEILALYPNVKAILHGHIHQEVDAIWNGIRILSTPSTCIQFKPNCDDFTLDNLPQGWRELSLFEDGRIETEVKRLKTQAFLPNFDSRGY</sequence>
<feature type="binding site" evidence="5">
    <location>
        <position position="97"/>
    </location>
    <ligand>
        <name>Fe cation</name>
        <dbReference type="ChEBI" id="CHEBI:24875"/>
        <label>2</label>
    </ligand>
</feature>
<proteinExistence type="inferred from homology"/>
<evidence type="ECO:0000256" key="5">
    <source>
        <dbReference type="HAMAP-Rule" id="MF_00905"/>
    </source>
</evidence>
<dbReference type="InterPro" id="IPR004843">
    <property type="entry name" value="Calcineurin-like_PHP"/>
</dbReference>
<evidence type="ECO:0000256" key="4">
    <source>
        <dbReference type="ARBA" id="ARBA00025742"/>
    </source>
</evidence>
<evidence type="ECO:0000259" key="6">
    <source>
        <dbReference type="Pfam" id="PF00149"/>
    </source>
</evidence>
<dbReference type="EMBL" id="QEQD01000007">
    <property type="protein sequence ID" value="RDF02614.1"/>
    <property type="molecule type" value="Genomic_DNA"/>
</dbReference>
<accession>A0A369Z9K4</accession>
<dbReference type="HAMAP" id="MF_00905">
    <property type="entry name" value="cAMP_phosphodiest_CpdA"/>
    <property type="match status" value="1"/>
</dbReference>
<feature type="binding site" evidence="5">
    <location>
        <position position="67"/>
    </location>
    <ligand>
        <name>Fe cation</name>
        <dbReference type="ChEBI" id="CHEBI:24875"/>
        <label>2</label>
    </ligand>
</feature>
<feature type="binding site" evidence="5">
    <location>
        <position position="23"/>
    </location>
    <ligand>
        <name>AMP</name>
        <dbReference type="ChEBI" id="CHEBI:456215"/>
    </ligand>
</feature>
<comment type="caution">
    <text evidence="7">The sequence shown here is derived from an EMBL/GenBank/DDBJ whole genome shotgun (WGS) entry which is preliminary data.</text>
</comment>
<dbReference type="InterPro" id="IPR050884">
    <property type="entry name" value="CNP_phosphodiesterase-III"/>
</dbReference>
<feature type="domain" description="Calcineurin-like phosphoesterase" evidence="6">
    <location>
        <begin position="15"/>
        <end position="210"/>
    </location>
</feature>
<name>A0A369Z9K4_HAEPH</name>
<feature type="binding site" evidence="5">
    <location>
        <position position="23"/>
    </location>
    <ligand>
        <name>Fe cation</name>
        <dbReference type="ChEBI" id="CHEBI:24875"/>
        <label>1</label>
    </ligand>
</feature>
<feature type="binding site" evidence="5">
    <location>
        <begin position="97"/>
        <end position="98"/>
    </location>
    <ligand>
        <name>AMP</name>
        <dbReference type="ChEBI" id="CHEBI:456215"/>
    </ligand>
</feature>
<evidence type="ECO:0000256" key="2">
    <source>
        <dbReference type="ARBA" id="ARBA00022801"/>
    </source>
</evidence>
<dbReference type="STRING" id="735.B0185_06740"/>
<keyword evidence="1 5" id="KW-0479">Metal-binding</keyword>
<dbReference type="RefSeq" id="WP_111313222.1">
    <property type="nucleotide sequence ID" value="NZ_QEQD01000007.1"/>
</dbReference>
<feature type="binding site" evidence="5">
    <location>
        <position position="21"/>
    </location>
    <ligand>
        <name>Fe cation</name>
        <dbReference type="ChEBI" id="CHEBI:24875"/>
        <label>1</label>
    </ligand>
</feature>
<feature type="binding site" evidence="5">
    <location>
        <position position="168"/>
    </location>
    <ligand>
        <name>Fe cation</name>
        <dbReference type="ChEBI" id="CHEBI:24875"/>
        <label>2</label>
    </ligand>
</feature>
<gene>
    <name evidence="5" type="primary">cpdA</name>
    <name evidence="7" type="ORF">DPV98_07135</name>
</gene>
<comment type="cofactor">
    <cofactor evidence="5">
        <name>Fe(2+)</name>
        <dbReference type="ChEBI" id="CHEBI:29033"/>
    </cofactor>
    <text evidence="5">Binds 2 Fe(2+) ions per subunit.</text>
</comment>
<feature type="binding site" evidence="5">
    <location>
        <position position="209"/>
    </location>
    <ligand>
        <name>Fe cation</name>
        <dbReference type="ChEBI" id="CHEBI:24875"/>
        <label>1</label>
    </ligand>
</feature>
<dbReference type="Pfam" id="PF00149">
    <property type="entry name" value="Metallophos"/>
    <property type="match status" value="1"/>
</dbReference>
<feature type="binding site" evidence="5">
    <location>
        <position position="67"/>
    </location>
    <ligand>
        <name>AMP</name>
        <dbReference type="ChEBI" id="CHEBI:456215"/>
    </ligand>
</feature>
<dbReference type="GO" id="GO:0000166">
    <property type="term" value="F:nucleotide binding"/>
    <property type="evidence" value="ECO:0007669"/>
    <property type="project" value="UniProtKB-UniRule"/>
</dbReference>
<dbReference type="PANTHER" id="PTHR42988:SF2">
    <property type="entry name" value="CYCLIC NUCLEOTIDE PHOSPHODIESTERASE CBUA0032-RELATED"/>
    <property type="match status" value="1"/>
</dbReference>
<keyword evidence="5" id="KW-0547">Nucleotide-binding</keyword>
<evidence type="ECO:0000256" key="3">
    <source>
        <dbReference type="ARBA" id="ARBA00023004"/>
    </source>
</evidence>
<keyword evidence="2 5" id="KW-0378">Hydrolase</keyword>
<evidence type="ECO:0000313" key="8">
    <source>
        <dbReference type="Proteomes" id="UP000253999"/>
    </source>
</evidence>
<dbReference type="SUPFAM" id="SSF56300">
    <property type="entry name" value="Metallo-dependent phosphatases"/>
    <property type="match status" value="1"/>
</dbReference>
<dbReference type="GO" id="GO:0004115">
    <property type="term" value="F:3',5'-cyclic-AMP phosphodiesterase activity"/>
    <property type="evidence" value="ECO:0007669"/>
    <property type="project" value="UniProtKB-UniRule"/>
</dbReference>
<comment type="function">
    <text evidence="5">Hydrolyzes cAMP to 5'-AMP. Plays an important regulatory role in modulating the intracellular concentration of cAMP, thereby influencing cAMP-dependent processes.</text>
</comment>